<accession>A0A843UIK4</accession>
<dbReference type="SUPFAM" id="SSF52047">
    <property type="entry name" value="RNI-like"/>
    <property type="match status" value="1"/>
</dbReference>
<dbReference type="Gene3D" id="3.80.10.10">
    <property type="entry name" value="Ribonuclease Inhibitor"/>
    <property type="match status" value="2"/>
</dbReference>
<dbReference type="PANTHER" id="PTHR47186">
    <property type="entry name" value="LEUCINE-RICH REPEAT-CONTAINING PROTEIN 57"/>
    <property type="match status" value="1"/>
</dbReference>
<evidence type="ECO:0000313" key="1">
    <source>
        <dbReference type="EMBL" id="MQL83221.1"/>
    </source>
</evidence>
<dbReference type="InterPro" id="IPR032675">
    <property type="entry name" value="LRR_dom_sf"/>
</dbReference>
<dbReference type="OrthoDB" id="37484at2759"/>
<organism evidence="1 2">
    <name type="scientific">Colocasia esculenta</name>
    <name type="common">Wild taro</name>
    <name type="synonym">Arum esculentum</name>
    <dbReference type="NCBI Taxonomy" id="4460"/>
    <lineage>
        <taxon>Eukaryota</taxon>
        <taxon>Viridiplantae</taxon>
        <taxon>Streptophyta</taxon>
        <taxon>Embryophyta</taxon>
        <taxon>Tracheophyta</taxon>
        <taxon>Spermatophyta</taxon>
        <taxon>Magnoliopsida</taxon>
        <taxon>Liliopsida</taxon>
        <taxon>Araceae</taxon>
        <taxon>Aroideae</taxon>
        <taxon>Colocasieae</taxon>
        <taxon>Colocasia</taxon>
    </lineage>
</organism>
<reference evidence="1" key="1">
    <citation type="submission" date="2017-07" db="EMBL/GenBank/DDBJ databases">
        <title>Taro Niue Genome Assembly and Annotation.</title>
        <authorList>
            <person name="Atibalentja N."/>
            <person name="Keating K."/>
            <person name="Fields C.J."/>
        </authorList>
    </citation>
    <scope>NUCLEOTIDE SEQUENCE</scope>
    <source>
        <strain evidence="1">Niue_2</strain>
        <tissue evidence="1">Leaf</tissue>
    </source>
</reference>
<dbReference type="PANTHER" id="PTHR47186:SF18">
    <property type="entry name" value="RX N-TERMINAL DOMAIN-CONTAINING PROTEIN"/>
    <property type="match status" value="1"/>
</dbReference>
<sequence length="359" mass="40319">MPGHSLELSHFPCVQTIKIQDIYQVGLIDAAHLSTAAPVEDQPPCLQLEAVGRREAEYILGMCSHICRLTVKRCSNLTSLPFGFSLLIRRLTITECANLTSLPWTDLITLEYLRISDCPLFRLLDAKQLPPTLQVLCIYENPHHTEQCSNGGGGERNLYLVLRNVHDAIAALKFCFMNFTKIHSLDVEWDCFPDDWSHVTEAVCTNDWSHVTDAVCTNVWSHVIGDVMKEVLSNFYSLCISSKKLVIRGSDNFFSKKLFSDFLHSGLSSVSLLQCSTCEILPALRQLPFLEELCVGGATSLENVVLDSLSSDDQISEQEWQATYTSIAFPRLQKLEFHDMPVWKEWVGTKEGKGSISSK</sequence>
<comment type="caution">
    <text evidence="1">The sequence shown here is derived from an EMBL/GenBank/DDBJ whole genome shotgun (WGS) entry which is preliminary data.</text>
</comment>
<evidence type="ECO:0000313" key="2">
    <source>
        <dbReference type="Proteomes" id="UP000652761"/>
    </source>
</evidence>
<name>A0A843UIK4_COLES</name>
<proteinExistence type="predicted"/>
<dbReference type="Proteomes" id="UP000652761">
    <property type="component" value="Unassembled WGS sequence"/>
</dbReference>
<dbReference type="AlphaFoldDB" id="A0A843UIK4"/>
<protein>
    <submittedName>
        <fullName evidence="1">Uncharacterized protein</fullName>
    </submittedName>
</protein>
<keyword evidence="2" id="KW-1185">Reference proteome</keyword>
<gene>
    <name evidence="1" type="ORF">Taro_015718</name>
</gene>
<dbReference type="EMBL" id="NMUH01000684">
    <property type="protein sequence ID" value="MQL83221.1"/>
    <property type="molecule type" value="Genomic_DNA"/>
</dbReference>